<dbReference type="STRING" id="1035309.A0A2C5XK59"/>
<dbReference type="AlphaFoldDB" id="A0A2C5XK59"/>
<feature type="region of interest" description="Disordered" evidence="1">
    <location>
        <begin position="117"/>
        <end position="191"/>
    </location>
</feature>
<dbReference type="PANTHER" id="PTHR21634">
    <property type="entry name" value="RE13835P"/>
    <property type="match status" value="1"/>
</dbReference>
<gene>
    <name evidence="3" type="ORF">CFIMG_007178RA00001</name>
</gene>
<dbReference type="OrthoDB" id="5428015at2759"/>
<dbReference type="Proteomes" id="UP000222788">
    <property type="component" value="Unassembled WGS sequence"/>
</dbReference>
<reference evidence="3 4" key="1">
    <citation type="journal article" date="2013" name="Fungal Biol.">
        <title>Analysis of microsatellite markers in the genome of the plant pathogen Ceratocystis fimbriata.</title>
        <authorList>
            <person name="Simpson M.C."/>
            <person name="Wilken P.M."/>
            <person name="Coetzee M.P."/>
            <person name="Wingfield M.J."/>
            <person name="Wingfield B.D."/>
        </authorList>
    </citation>
    <scope>NUCLEOTIDE SEQUENCE [LARGE SCALE GENOMIC DNA]</scope>
    <source>
        <strain evidence="3 4">CBS 114723</strain>
    </source>
</reference>
<feature type="compositionally biased region" description="Low complexity" evidence="1">
    <location>
        <begin position="825"/>
        <end position="835"/>
    </location>
</feature>
<name>A0A2C5XK59_9PEZI</name>
<feature type="compositionally biased region" description="Pro residues" evidence="1">
    <location>
        <begin position="687"/>
        <end position="696"/>
    </location>
</feature>
<dbReference type="GO" id="GO:0042030">
    <property type="term" value="F:ATPase inhibitor activity"/>
    <property type="evidence" value="ECO:0007669"/>
    <property type="project" value="TreeGrafter"/>
</dbReference>
<dbReference type="Pfam" id="PF14636">
    <property type="entry name" value="FNIP_N"/>
    <property type="match status" value="1"/>
</dbReference>
<reference evidence="3 4" key="2">
    <citation type="journal article" date="2013" name="IMA Fungus">
        <title>IMA Genome-F 1: Ceratocystis fimbriata: Draft nuclear genome sequence for the plant pathogen, Ceratocystis fimbriata.</title>
        <authorList>
            <person name="Wilken P.M."/>
            <person name="Steenkamp E.T."/>
            <person name="Wingfield M.J."/>
            <person name="de Beer Z.W."/>
            <person name="Wingfield B.D."/>
        </authorList>
    </citation>
    <scope>NUCLEOTIDE SEQUENCE [LARGE SCALE GENOMIC DNA]</scope>
    <source>
        <strain evidence="3 4">CBS 114723</strain>
    </source>
</reference>
<dbReference type="PANTHER" id="PTHR21634:SF9">
    <property type="entry name" value="RE13835P"/>
    <property type="match status" value="1"/>
</dbReference>
<accession>A0A2C5XK59</accession>
<evidence type="ECO:0000259" key="2">
    <source>
        <dbReference type="Pfam" id="PF14636"/>
    </source>
</evidence>
<feature type="compositionally biased region" description="Polar residues" evidence="1">
    <location>
        <begin position="800"/>
        <end position="809"/>
    </location>
</feature>
<dbReference type="InterPro" id="IPR028084">
    <property type="entry name" value="FNIP_N_dom"/>
</dbReference>
<dbReference type="GO" id="GO:0051087">
    <property type="term" value="F:protein-folding chaperone binding"/>
    <property type="evidence" value="ECO:0007669"/>
    <property type="project" value="TreeGrafter"/>
</dbReference>
<feature type="compositionally biased region" description="Basic residues" evidence="1">
    <location>
        <begin position="634"/>
        <end position="651"/>
    </location>
</feature>
<feature type="region of interest" description="Disordered" evidence="1">
    <location>
        <begin position="597"/>
        <end position="726"/>
    </location>
</feature>
<feature type="compositionally biased region" description="Polar residues" evidence="1">
    <location>
        <begin position="652"/>
        <end position="661"/>
    </location>
</feature>
<dbReference type="EMBL" id="APWK03000001">
    <property type="protein sequence ID" value="PHH56257.1"/>
    <property type="molecule type" value="Genomic_DNA"/>
</dbReference>
<comment type="caution">
    <text evidence="3">The sequence shown here is derived from an EMBL/GenBank/DDBJ whole genome shotgun (WGS) entry which is preliminary data.</text>
</comment>
<evidence type="ECO:0000256" key="1">
    <source>
        <dbReference type="SAM" id="MobiDB-lite"/>
    </source>
</evidence>
<protein>
    <recommendedName>
        <fullName evidence="2">Folliculin-interacting protein N-terminal domain-containing protein</fullName>
    </recommendedName>
</protein>
<feature type="compositionally biased region" description="Polar residues" evidence="1">
    <location>
        <begin position="176"/>
        <end position="187"/>
    </location>
</feature>
<feature type="domain" description="Folliculin-interacting protein N-terminal" evidence="2">
    <location>
        <begin position="90"/>
        <end position="231"/>
    </location>
</feature>
<proteinExistence type="predicted"/>
<feature type="compositionally biased region" description="Polar residues" evidence="1">
    <location>
        <begin position="766"/>
        <end position="783"/>
    </location>
</feature>
<feature type="compositionally biased region" description="Polar residues" evidence="1">
    <location>
        <begin position="597"/>
        <end position="616"/>
    </location>
</feature>
<keyword evidence="4" id="KW-1185">Reference proteome</keyword>
<dbReference type="GO" id="GO:0005737">
    <property type="term" value="C:cytoplasm"/>
    <property type="evidence" value="ECO:0007669"/>
    <property type="project" value="TreeGrafter"/>
</dbReference>
<feature type="compositionally biased region" description="Gly residues" evidence="1">
    <location>
        <begin position="813"/>
        <end position="824"/>
    </location>
</feature>
<evidence type="ECO:0000313" key="4">
    <source>
        <dbReference type="Proteomes" id="UP000222788"/>
    </source>
</evidence>
<sequence length="1278" mass="138419">MLGKLFNLGSGSNSPSSQQQVSSSSSKPVLSLDSVQEDIHTRTLLFPDPQVLQQFQGDQLFPFTSLSASIAAAPIQPFDYNPDICIDNHDVRVIVMQDGMGSSVSSSLLFDSHPFVAPTSPPSSATTERGTIPETCKSPKQSRRSSMSYASATVGGHAMQSEGPQLRSGAFDRRSSTNGRFPSTIETEAQKAGREYREEMATFMSCTFGNSEMSSYKGTSTKVHLYSSDLRRSNISSTSISGDSKGVAGRAGGTRSRLAHSYSSEVMSPGFPPNLSYGTSATANSNVSPSDSKRVLISRLFPVVVPTDNISSAQTQEDLVFKRPQPRPKRTPMYAVVLVINLESLSALGNKAGNFRGSESFTENESLPSSFGSGRRMAWNTPGPAAPEPVDFCIPESDDRMEHITKHWDIIRRTLTQLQSVFATSIGKMLKQLDMAIPDPSSPCPSHRALPINTKANSKLLALPPHCFCNDVWLAKQVDIAQSRIVSGLQAEHVCTGQGRWSTWRDEARVISRLQVGHGIDGRDFFYRLLTGFLATHTHWLQALGPELYRQRHIEREKLKTDEDFMYPARTIIVGKDKMAARRLIFLLSAFLPSKENTNNPHSLRPTTSTSLNFSASPPGYTISALTKEESLRKKINRRSGKSRVPSHHRTPSQSTRNSLVPSALAHLTLDGGQYHGRQDSDDISNRPPPPPPPPSIHSHSGQSLVNTAASEKKLRKSSIAATTTAMPEPAVAHFATFHRHENLRTHRPSSSSSIAADDLKRSLQRSESMSNGSDSTASSSRWGSIMSGLWGGTVRRESVTSVTQSHMSSPIRGGGVSGTGAGANAGNAGSAGSGPRTDPLSPRKSTDKRQELIASLGFTSEQLSSASALQVPISDPEPSPGHVMAPPDLDPRHARNNSGLRSAAEIQPRQPIDMPHPFGSPVKTSINPEDGVIDIDIPFTDFLASFETAVSSPSSGGYLSTPGINHDGLASFERSCRLSSDGDTPLNVAGWLQAFHPDFILQAVPPDEHLMDQIQEALRNEPSPTCFVSSYNSNSEPPIERWVDVSSALVADMTKGTISRIRYRRLIVPRERPIPSRSGKGGPYGGSNLVTPSIKPYEIRHDEHFEVERVGTVEDILTDAIDRVIAQAGDLTSVSSMSDITGPKSIVGSLKTQTNNRLESEVSMMVSSSMPPPSSIFPSINMPTPSLRRTAPRDVPISIGQQAPREVSRAECKSVVLLSLSNLVNDVLAKRDLLAAEDGDDDTYADESVMRGAVRAWLHAADSTLESSPPGVYVRGW</sequence>
<feature type="region of interest" description="Disordered" evidence="1">
    <location>
        <begin position="798"/>
        <end position="849"/>
    </location>
</feature>
<feature type="region of interest" description="Disordered" evidence="1">
    <location>
        <begin position="743"/>
        <end position="784"/>
    </location>
</feature>
<evidence type="ECO:0000313" key="3">
    <source>
        <dbReference type="EMBL" id="PHH56257.1"/>
    </source>
</evidence>
<organism evidence="3 4">
    <name type="scientific">Ceratocystis fimbriata CBS 114723</name>
    <dbReference type="NCBI Taxonomy" id="1035309"/>
    <lineage>
        <taxon>Eukaryota</taxon>
        <taxon>Fungi</taxon>
        <taxon>Dikarya</taxon>
        <taxon>Ascomycota</taxon>
        <taxon>Pezizomycotina</taxon>
        <taxon>Sordariomycetes</taxon>
        <taxon>Hypocreomycetidae</taxon>
        <taxon>Microascales</taxon>
        <taxon>Ceratocystidaceae</taxon>
        <taxon>Ceratocystis</taxon>
    </lineage>
</organism>
<feature type="region of interest" description="Disordered" evidence="1">
    <location>
        <begin position="8"/>
        <end position="28"/>
    </location>
</feature>
<feature type="region of interest" description="Disordered" evidence="1">
    <location>
        <begin position="865"/>
        <end position="897"/>
    </location>
</feature>
<feature type="compositionally biased region" description="Polar residues" evidence="1">
    <location>
        <begin position="698"/>
        <end position="710"/>
    </location>
</feature>